<accession>A0ABD2YBN1</accession>
<evidence type="ECO:0000313" key="2">
    <source>
        <dbReference type="Proteomes" id="UP001630127"/>
    </source>
</evidence>
<comment type="caution">
    <text evidence="1">The sequence shown here is derived from an EMBL/GenBank/DDBJ whole genome shotgun (WGS) entry which is preliminary data.</text>
</comment>
<gene>
    <name evidence="1" type="ORF">ACH5RR_034461</name>
</gene>
<proteinExistence type="predicted"/>
<organism evidence="1 2">
    <name type="scientific">Cinchona calisaya</name>
    <dbReference type="NCBI Taxonomy" id="153742"/>
    <lineage>
        <taxon>Eukaryota</taxon>
        <taxon>Viridiplantae</taxon>
        <taxon>Streptophyta</taxon>
        <taxon>Embryophyta</taxon>
        <taxon>Tracheophyta</taxon>
        <taxon>Spermatophyta</taxon>
        <taxon>Magnoliopsida</taxon>
        <taxon>eudicotyledons</taxon>
        <taxon>Gunneridae</taxon>
        <taxon>Pentapetalae</taxon>
        <taxon>asterids</taxon>
        <taxon>lamiids</taxon>
        <taxon>Gentianales</taxon>
        <taxon>Rubiaceae</taxon>
        <taxon>Cinchonoideae</taxon>
        <taxon>Cinchoneae</taxon>
        <taxon>Cinchona</taxon>
    </lineage>
</organism>
<protein>
    <submittedName>
        <fullName evidence="1">Uncharacterized protein</fullName>
    </submittedName>
</protein>
<keyword evidence="2" id="KW-1185">Reference proteome</keyword>
<dbReference type="Proteomes" id="UP001630127">
    <property type="component" value="Unassembled WGS sequence"/>
</dbReference>
<dbReference type="AlphaFoldDB" id="A0ABD2YBN1"/>
<sequence length="350" mass="40300">MAALHHEDYLNYLIKLEQVCSDPHLKHIIQTLRLLISILRPFVRFLFMWHIQHEKMDVHLKHMFNMVQQISCAFVPQPRPCLENVRIITTRNLEDSLPKNAELVASSLKTLKSLKEDIVRIVTLRASYPYDKIVWKDEVEDLIHFIKSLSQNLKDIGIICKAGKVTNVKKELADVKQRLKFLATFLRLIAEPLILFVVNAKVVARSAEKLAVKISCNLFLFLMDDELVAADHMKEDILPGLLRNIDALILELRQLYNGSCLTSPIMNEHVLGFVDYCISKLRQLARVKVEVKVQMQILADEPRFIRSNLMDVLLHNPNMTFKKMKSLSISTEALVINPGFFIYFSLDQGG</sequence>
<evidence type="ECO:0000313" key="1">
    <source>
        <dbReference type="EMBL" id="KAL3504620.1"/>
    </source>
</evidence>
<name>A0ABD2YBN1_9GENT</name>
<reference evidence="1 2" key="1">
    <citation type="submission" date="2024-11" db="EMBL/GenBank/DDBJ databases">
        <title>A near-complete genome assembly of Cinchona calisaya.</title>
        <authorList>
            <person name="Lian D.C."/>
            <person name="Zhao X.W."/>
            <person name="Wei L."/>
        </authorList>
    </citation>
    <scope>NUCLEOTIDE SEQUENCE [LARGE SCALE GENOMIC DNA]</scope>
    <source>
        <tissue evidence="1">Nenye</tissue>
    </source>
</reference>
<dbReference type="EMBL" id="JBJUIK010000014">
    <property type="protein sequence ID" value="KAL3504620.1"/>
    <property type="molecule type" value="Genomic_DNA"/>
</dbReference>